<dbReference type="OrthoDB" id="9067983at2"/>
<dbReference type="RefSeq" id="WP_089343257.1">
    <property type="nucleotide sequence ID" value="NZ_CP067129.1"/>
</dbReference>
<keyword evidence="2" id="KW-1185">Reference proteome</keyword>
<dbReference type="InterPro" id="IPR025048">
    <property type="entry name" value="DUF3987"/>
</dbReference>
<protein>
    <recommendedName>
        <fullName evidence="3">DUF3987 domain-containing protein</fullName>
    </recommendedName>
</protein>
<reference evidence="1 2" key="1">
    <citation type="submission" date="2017-07" db="EMBL/GenBank/DDBJ databases">
        <authorList>
            <person name="Sun Z.S."/>
            <person name="Albrecht U."/>
            <person name="Echele G."/>
            <person name="Lee C.C."/>
        </authorList>
    </citation>
    <scope>NUCLEOTIDE SEQUENCE [LARGE SCALE GENOMIC DNA]</scope>
    <source>
        <strain evidence="1 2">DSM 14827</strain>
    </source>
</reference>
<name>A0A239PP47_9RHOB</name>
<dbReference type="AlphaFoldDB" id="A0A239PP47"/>
<evidence type="ECO:0000313" key="1">
    <source>
        <dbReference type="EMBL" id="SNT71930.1"/>
    </source>
</evidence>
<sequence>MTEATVEGAFKMVASGCGFLGWFTDEAAAKRFHDEVEAVLTATLADSTERFLSLSEEALATCIKFHDNIEAELGRGGWAADISGFASKASEHACRLAAIMTLFEDRDAETVSGDVMKAACELVKYYLGQYKFLCIAATNETEMAQAQTLLDWLRKNLKPGDGFATDRILQYGPVQARRAKALDRMLGILKQHGWIHELPAGTKIDGKKRRKAYRLSPKA</sequence>
<accession>A0A239PP47</accession>
<evidence type="ECO:0008006" key="3">
    <source>
        <dbReference type="Google" id="ProtNLM"/>
    </source>
</evidence>
<dbReference type="Pfam" id="PF13148">
    <property type="entry name" value="DUF3987"/>
    <property type="match status" value="1"/>
</dbReference>
<proteinExistence type="predicted"/>
<evidence type="ECO:0000313" key="2">
    <source>
        <dbReference type="Proteomes" id="UP000198307"/>
    </source>
</evidence>
<gene>
    <name evidence="1" type="ORF">SAMN05444959_102452</name>
</gene>
<dbReference type="Proteomes" id="UP000198307">
    <property type="component" value="Unassembled WGS sequence"/>
</dbReference>
<dbReference type="EMBL" id="FZQB01000002">
    <property type="protein sequence ID" value="SNT71930.1"/>
    <property type="molecule type" value="Genomic_DNA"/>
</dbReference>
<organism evidence="1 2">
    <name type="scientific">Paracoccus seriniphilus</name>
    <dbReference type="NCBI Taxonomy" id="184748"/>
    <lineage>
        <taxon>Bacteria</taxon>
        <taxon>Pseudomonadati</taxon>
        <taxon>Pseudomonadota</taxon>
        <taxon>Alphaproteobacteria</taxon>
        <taxon>Rhodobacterales</taxon>
        <taxon>Paracoccaceae</taxon>
        <taxon>Paracoccus</taxon>
    </lineage>
</organism>